<dbReference type="OrthoDB" id="5933722at2"/>
<evidence type="ECO:0000256" key="6">
    <source>
        <dbReference type="ARBA" id="ARBA00038076"/>
    </source>
</evidence>
<comment type="subcellular location">
    <subcellularLocation>
        <location evidence="1">Cell membrane</location>
        <topology evidence="1">Multi-pass membrane protein</topology>
    </subcellularLocation>
</comment>
<feature type="transmembrane region" description="Helical" evidence="7">
    <location>
        <begin position="714"/>
        <end position="737"/>
    </location>
</feature>
<proteinExistence type="inferred from homology"/>
<dbReference type="GO" id="GO:0022857">
    <property type="term" value="F:transmembrane transporter activity"/>
    <property type="evidence" value="ECO:0007669"/>
    <property type="project" value="TreeGrafter"/>
</dbReference>
<feature type="transmembrane region" description="Helical" evidence="7">
    <location>
        <begin position="379"/>
        <end position="402"/>
    </location>
</feature>
<dbReference type="EMBL" id="FOIR01000004">
    <property type="protein sequence ID" value="SEW40325.1"/>
    <property type="molecule type" value="Genomic_DNA"/>
</dbReference>
<name>A0A1I0RHF8_9BACT</name>
<dbReference type="GO" id="GO:0005886">
    <property type="term" value="C:plasma membrane"/>
    <property type="evidence" value="ECO:0007669"/>
    <property type="project" value="UniProtKB-SubCell"/>
</dbReference>
<feature type="transmembrane region" description="Helical" evidence="7">
    <location>
        <begin position="287"/>
        <end position="310"/>
    </location>
</feature>
<reference evidence="11" key="1">
    <citation type="submission" date="2016-10" db="EMBL/GenBank/DDBJ databases">
        <authorList>
            <person name="Varghese N."/>
            <person name="Submissions S."/>
        </authorList>
    </citation>
    <scope>NUCLEOTIDE SEQUENCE [LARGE SCALE GENOMIC DNA]</scope>
    <source>
        <strain evidence="11">CGMCC 1.12402</strain>
    </source>
</reference>
<dbReference type="InterPro" id="IPR003838">
    <property type="entry name" value="ABC3_permease_C"/>
</dbReference>
<gene>
    <name evidence="10" type="ORF">SAMN05216290_3576</name>
</gene>
<dbReference type="PANTHER" id="PTHR30572">
    <property type="entry name" value="MEMBRANE COMPONENT OF TRANSPORTER-RELATED"/>
    <property type="match status" value="1"/>
</dbReference>
<dbReference type="GeneID" id="99988247"/>
<feature type="transmembrane region" description="Helical" evidence="7">
    <location>
        <begin position="331"/>
        <end position="359"/>
    </location>
</feature>
<dbReference type="RefSeq" id="WP_090260406.1">
    <property type="nucleotide sequence ID" value="NZ_FOIR01000004.1"/>
</dbReference>
<evidence type="ECO:0000256" key="4">
    <source>
        <dbReference type="ARBA" id="ARBA00022989"/>
    </source>
</evidence>
<keyword evidence="11" id="KW-1185">Reference proteome</keyword>
<keyword evidence="2" id="KW-1003">Cell membrane</keyword>
<evidence type="ECO:0000256" key="7">
    <source>
        <dbReference type="SAM" id="Phobius"/>
    </source>
</evidence>
<feature type="transmembrane region" description="Helical" evidence="7">
    <location>
        <begin position="21"/>
        <end position="41"/>
    </location>
</feature>
<sequence length="786" mass="88556">MLKSYLITTLRTIRKSPLSSFINIFGLAVGLGVAIMVYAFLDLDLGTDQFHENREEIFLSTSFLERSGEIAQHGVTPAPYAEVLRNDFPQIERVVRIERRTGILKNGLSVFNETFTFTDPGFLDMFTFPLASGNKAALNQPNKIILSHQTAIKYFGDKNPVGEAMTFDFESKKYTFEVAGVAKPFPRKSSLQFSVLVNFEQLELIDSDYALSDWSHFLDGVFIQVKDAAAVDQILSQTGQYVSVQNEVQKDWPATSFGFMPWTRLFIEGENLRSRITGQGDSLARKILVIIASFVLVLAIFNYINIAIVSATKRLKEIGVRKVMGGTRKSLIFQFLTENIVLTLLALIFGFVLAVTLLIPGFDQLFDIGLDFNMNQPELWLFLFILVVFTGLASGAYPALYISNFSAVNIFRGRLKFGGKNNLTKAFLTFQYILAIIAIVGGILFTQNTAYQKQRDWGYDQQSTLGAFINNSDEIIQLKNRMEQHPSVDLLAPAKNNLARSTTSHIIEVLDEKHDIATLEVGPNYIETMGLNLLEGRSLEENRATDFQNVLVNEQLAAVLNPNGAIGEQFKIDSLNYTVIGVVEDFHQWSFFDEIEPMMIKLAKEEDYQYLMMQVNASNLKRTYEDLKATWTELFPDKPFNGFYQEAELDWYFQTIDGHGKLMRYVAFICIILSCLGLYGLVSLNVASRTKEFSIRKALGATLKNLILVINKQFVLFLLIALCLGLPISYLLLSTMFDAVYAFYKPITILPFIVALVMVVLMVFITVSSLVKKVMTTSPTEGLRSE</sequence>
<dbReference type="Pfam" id="PF02687">
    <property type="entry name" value="FtsX"/>
    <property type="match status" value="2"/>
</dbReference>
<feature type="domain" description="MacB-like periplasmic core" evidence="9">
    <location>
        <begin position="20"/>
        <end position="237"/>
    </location>
</feature>
<dbReference type="AlphaFoldDB" id="A0A1I0RHF8"/>
<comment type="similarity">
    <text evidence="6">Belongs to the ABC-4 integral membrane protein family.</text>
</comment>
<dbReference type="Pfam" id="PF12704">
    <property type="entry name" value="MacB_PCD"/>
    <property type="match status" value="2"/>
</dbReference>
<evidence type="ECO:0000256" key="2">
    <source>
        <dbReference type="ARBA" id="ARBA00022475"/>
    </source>
</evidence>
<accession>A0A1I0RHF8</accession>
<feature type="transmembrane region" description="Helical" evidence="7">
    <location>
        <begin position="749"/>
        <end position="771"/>
    </location>
</feature>
<feature type="transmembrane region" description="Helical" evidence="7">
    <location>
        <begin position="665"/>
        <end position="687"/>
    </location>
</feature>
<feature type="domain" description="MacB-like periplasmic core" evidence="9">
    <location>
        <begin position="472"/>
        <end position="593"/>
    </location>
</feature>
<evidence type="ECO:0000256" key="1">
    <source>
        <dbReference type="ARBA" id="ARBA00004651"/>
    </source>
</evidence>
<evidence type="ECO:0000313" key="11">
    <source>
        <dbReference type="Proteomes" id="UP000199437"/>
    </source>
</evidence>
<keyword evidence="5 7" id="KW-0472">Membrane</keyword>
<evidence type="ECO:0000259" key="8">
    <source>
        <dbReference type="Pfam" id="PF02687"/>
    </source>
</evidence>
<evidence type="ECO:0000259" key="9">
    <source>
        <dbReference type="Pfam" id="PF12704"/>
    </source>
</evidence>
<dbReference type="Proteomes" id="UP000199437">
    <property type="component" value="Unassembled WGS sequence"/>
</dbReference>
<feature type="transmembrane region" description="Helical" evidence="7">
    <location>
        <begin position="423"/>
        <end position="445"/>
    </location>
</feature>
<dbReference type="PANTHER" id="PTHR30572:SF4">
    <property type="entry name" value="ABC TRANSPORTER PERMEASE YTRF"/>
    <property type="match status" value="1"/>
</dbReference>
<evidence type="ECO:0000256" key="3">
    <source>
        <dbReference type="ARBA" id="ARBA00022692"/>
    </source>
</evidence>
<dbReference type="InterPro" id="IPR025857">
    <property type="entry name" value="MacB_PCD"/>
</dbReference>
<dbReference type="STRING" id="1267423.SAMN05216290_3576"/>
<organism evidence="10 11">
    <name type="scientific">Roseivirga pacifica</name>
    <dbReference type="NCBI Taxonomy" id="1267423"/>
    <lineage>
        <taxon>Bacteria</taxon>
        <taxon>Pseudomonadati</taxon>
        <taxon>Bacteroidota</taxon>
        <taxon>Cytophagia</taxon>
        <taxon>Cytophagales</taxon>
        <taxon>Roseivirgaceae</taxon>
        <taxon>Roseivirga</taxon>
    </lineage>
</organism>
<keyword evidence="3 7" id="KW-0812">Transmembrane</keyword>
<evidence type="ECO:0000256" key="5">
    <source>
        <dbReference type="ARBA" id="ARBA00023136"/>
    </source>
</evidence>
<feature type="domain" description="ABC3 transporter permease C-terminal" evidence="8">
    <location>
        <begin position="666"/>
        <end position="779"/>
    </location>
</feature>
<feature type="domain" description="ABC3 transporter permease C-terminal" evidence="8">
    <location>
        <begin position="290"/>
        <end position="406"/>
    </location>
</feature>
<keyword evidence="4 7" id="KW-1133">Transmembrane helix</keyword>
<dbReference type="InterPro" id="IPR050250">
    <property type="entry name" value="Macrolide_Exporter_MacB"/>
</dbReference>
<evidence type="ECO:0000313" key="10">
    <source>
        <dbReference type="EMBL" id="SEW40325.1"/>
    </source>
</evidence>
<protein>
    <submittedName>
        <fullName evidence="10">ABC-type antimicrobial peptide transport system, permease component</fullName>
    </submittedName>
</protein>